<dbReference type="PIRSF" id="PIRSF014972">
    <property type="entry name" value="FlK"/>
    <property type="match status" value="1"/>
</dbReference>
<dbReference type="PANTHER" id="PTHR36934">
    <property type="entry name" value="BLR0278 PROTEIN"/>
    <property type="match status" value="1"/>
</dbReference>
<dbReference type="Pfam" id="PF22636">
    <property type="entry name" value="FlK"/>
    <property type="match status" value="1"/>
</dbReference>
<accession>A0A511W298</accession>
<feature type="active site" evidence="1">
    <location>
        <position position="73"/>
    </location>
</feature>
<sequence>MNGMKPGMEVGRQETIDVKVTKDMFASFEGNVVHPVYSTVSMVYHMEWVSRKIILPFLEEHEEGMGASVSVKHLDAAPLNTNVRLTATLTEYKDHQVITEVEAYREEGQLIGKGTVKQVILPKEVIEKRTGQLHG</sequence>
<protein>
    <submittedName>
        <fullName evidence="3">Thioesterase</fullName>
    </submittedName>
</protein>
<comment type="caution">
    <text evidence="3">The sequence shown here is derived from an EMBL/GenBank/DDBJ whole genome shotgun (WGS) entry which is preliminary data.</text>
</comment>
<dbReference type="SUPFAM" id="SSF54637">
    <property type="entry name" value="Thioesterase/thiol ester dehydrase-isomerase"/>
    <property type="match status" value="1"/>
</dbReference>
<evidence type="ECO:0000259" key="2">
    <source>
        <dbReference type="Pfam" id="PF22636"/>
    </source>
</evidence>
<organism evidence="3 4">
    <name type="scientific">Alkalibacillus haloalkaliphilus</name>
    <dbReference type="NCBI Taxonomy" id="94136"/>
    <lineage>
        <taxon>Bacteria</taxon>
        <taxon>Bacillati</taxon>
        <taxon>Bacillota</taxon>
        <taxon>Bacilli</taxon>
        <taxon>Bacillales</taxon>
        <taxon>Bacillaceae</taxon>
        <taxon>Alkalibacillus</taxon>
    </lineage>
</organism>
<feature type="domain" description="Fluoroacetyl-CoA-specific thioesterase-like" evidence="2">
    <location>
        <begin position="20"/>
        <end position="124"/>
    </location>
</feature>
<name>A0A511W298_9BACI</name>
<dbReference type="PANTHER" id="PTHR36934:SF1">
    <property type="entry name" value="THIOESTERASE DOMAIN-CONTAINING PROTEIN"/>
    <property type="match status" value="1"/>
</dbReference>
<gene>
    <name evidence="3" type="ORF">AHA02nite_02740</name>
</gene>
<evidence type="ECO:0000256" key="1">
    <source>
        <dbReference type="PIRSR" id="PIRSR014972-1"/>
    </source>
</evidence>
<feature type="active site" evidence="1">
    <location>
        <position position="47"/>
    </location>
</feature>
<reference evidence="3 4" key="1">
    <citation type="submission" date="2019-07" db="EMBL/GenBank/DDBJ databases">
        <title>Whole genome shotgun sequence of Alkalibacillus haloalkaliphilus NBRC 103110.</title>
        <authorList>
            <person name="Hosoyama A."/>
            <person name="Uohara A."/>
            <person name="Ohji S."/>
            <person name="Ichikawa N."/>
        </authorList>
    </citation>
    <scope>NUCLEOTIDE SEQUENCE [LARGE SCALE GENOMIC DNA]</scope>
    <source>
        <strain evidence="3 4">NBRC 103110</strain>
    </source>
</reference>
<dbReference type="InterPro" id="IPR029069">
    <property type="entry name" value="HotDog_dom_sf"/>
</dbReference>
<dbReference type="InterPro" id="IPR025540">
    <property type="entry name" value="FlK"/>
</dbReference>
<dbReference type="InterPro" id="IPR054485">
    <property type="entry name" value="FlK-like_dom"/>
</dbReference>
<keyword evidence="4" id="KW-1185">Reference proteome</keyword>
<dbReference type="Gene3D" id="3.10.129.10">
    <property type="entry name" value="Hotdog Thioesterase"/>
    <property type="match status" value="1"/>
</dbReference>
<dbReference type="Proteomes" id="UP000321440">
    <property type="component" value="Unassembled WGS sequence"/>
</dbReference>
<dbReference type="EMBL" id="BJYA01000001">
    <property type="protein sequence ID" value="GEN44498.1"/>
    <property type="molecule type" value="Genomic_DNA"/>
</dbReference>
<evidence type="ECO:0000313" key="3">
    <source>
        <dbReference type="EMBL" id="GEN44498.1"/>
    </source>
</evidence>
<feature type="active site" evidence="1">
    <location>
        <position position="39"/>
    </location>
</feature>
<evidence type="ECO:0000313" key="4">
    <source>
        <dbReference type="Proteomes" id="UP000321440"/>
    </source>
</evidence>
<proteinExistence type="predicted"/>
<dbReference type="AlphaFoldDB" id="A0A511W298"/>